<protein>
    <submittedName>
        <fullName evidence="1">Uncharacterized protein</fullName>
    </submittedName>
</protein>
<proteinExistence type="predicted"/>
<evidence type="ECO:0000313" key="1">
    <source>
        <dbReference type="EMBL" id="MFC5430746.1"/>
    </source>
</evidence>
<name>A0ABW0JCZ0_9BURK</name>
<gene>
    <name evidence="1" type="ORF">ACFPTO_18360</name>
</gene>
<dbReference type="Proteomes" id="UP001596103">
    <property type="component" value="Unassembled WGS sequence"/>
</dbReference>
<organism evidence="1 2">
    <name type="scientific">Paraburkholderia denitrificans</name>
    <dbReference type="NCBI Taxonomy" id="694025"/>
    <lineage>
        <taxon>Bacteria</taxon>
        <taxon>Pseudomonadati</taxon>
        <taxon>Pseudomonadota</taxon>
        <taxon>Betaproteobacteria</taxon>
        <taxon>Burkholderiales</taxon>
        <taxon>Burkholderiaceae</taxon>
        <taxon>Paraburkholderia</taxon>
    </lineage>
</organism>
<evidence type="ECO:0000313" key="2">
    <source>
        <dbReference type="Proteomes" id="UP001596103"/>
    </source>
</evidence>
<keyword evidence="2" id="KW-1185">Reference proteome</keyword>
<dbReference type="EMBL" id="JBHSMP010000022">
    <property type="protein sequence ID" value="MFC5430746.1"/>
    <property type="molecule type" value="Genomic_DNA"/>
</dbReference>
<reference evidence="2" key="1">
    <citation type="journal article" date="2019" name="Int. J. Syst. Evol. Microbiol.">
        <title>The Global Catalogue of Microorganisms (GCM) 10K type strain sequencing project: providing services to taxonomists for standard genome sequencing and annotation.</title>
        <authorList>
            <consortium name="The Broad Institute Genomics Platform"/>
            <consortium name="The Broad Institute Genome Sequencing Center for Infectious Disease"/>
            <person name="Wu L."/>
            <person name="Ma J."/>
        </authorList>
    </citation>
    <scope>NUCLEOTIDE SEQUENCE [LARGE SCALE GENOMIC DNA]</scope>
    <source>
        <strain evidence="2">CCUG 56042</strain>
    </source>
</reference>
<comment type="caution">
    <text evidence="1">The sequence shown here is derived from an EMBL/GenBank/DDBJ whole genome shotgun (WGS) entry which is preliminary data.</text>
</comment>
<accession>A0ABW0JCZ0</accession>
<sequence length="104" mass="11392">MSLIPGEIPPMPVTLKIGVEQADNATPIVAFGLTLDGAERIRQVLSLRAPLITTRQLEFALPIPHFPPHFSSRDDTTRIGVSRAAVSENPTYPIAIVWLSCLYN</sequence>